<evidence type="ECO:0000313" key="2">
    <source>
        <dbReference type="EMBL" id="KAK2151469.1"/>
    </source>
</evidence>
<keyword evidence="3" id="KW-1185">Reference proteome</keyword>
<organism evidence="2 3">
    <name type="scientific">Paralvinella palmiformis</name>
    <dbReference type="NCBI Taxonomy" id="53620"/>
    <lineage>
        <taxon>Eukaryota</taxon>
        <taxon>Metazoa</taxon>
        <taxon>Spiralia</taxon>
        <taxon>Lophotrochozoa</taxon>
        <taxon>Annelida</taxon>
        <taxon>Polychaeta</taxon>
        <taxon>Sedentaria</taxon>
        <taxon>Canalipalpata</taxon>
        <taxon>Terebellida</taxon>
        <taxon>Terebelliformia</taxon>
        <taxon>Alvinellidae</taxon>
        <taxon>Paralvinella</taxon>
    </lineage>
</organism>
<feature type="region of interest" description="Disordered" evidence="1">
    <location>
        <begin position="1"/>
        <end position="20"/>
    </location>
</feature>
<name>A0AAD9JEJ9_9ANNE</name>
<evidence type="ECO:0000256" key="1">
    <source>
        <dbReference type="SAM" id="MobiDB-lite"/>
    </source>
</evidence>
<sequence length="69" mass="7491">MCRASAAHHTSAEPKRGASCSTLGRGLVEADTRHNLNNNLARAFLIVHTPVIEIAHPLCSLLKLCYLLL</sequence>
<gene>
    <name evidence="2" type="ORF">LSH36_362g03027</name>
</gene>
<evidence type="ECO:0000313" key="3">
    <source>
        <dbReference type="Proteomes" id="UP001208570"/>
    </source>
</evidence>
<proteinExistence type="predicted"/>
<protein>
    <submittedName>
        <fullName evidence="2">Uncharacterized protein</fullName>
    </submittedName>
</protein>
<reference evidence="2" key="1">
    <citation type="journal article" date="2023" name="Mol. Biol. Evol.">
        <title>Third-Generation Sequencing Reveals the Adaptive Role of the Epigenome in Three Deep-Sea Polychaetes.</title>
        <authorList>
            <person name="Perez M."/>
            <person name="Aroh O."/>
            <person name="Sun Y."/>
            <person name="Lan Y."/>
            <person name="Juniper S.K."/>
            <person name="Young C.R."/>
            <person name="Angers B."/>
            <person name="Qian P.Y."/>
        </authorList>
    </citation>
    <scope>NUCLEOTIDE SEQUENCE</scope>
    <source>
        <strain evidence="2">P08H-3</strain>
    </source>
</reference>
<dbReference type="Proteomes" id="UP001208570">
    <property type="component" value="Unassembled WGS sequence"/>
</dbReference>
<dbReference type="EMBL" id="JAODUP010000362">
    <property type="protein sequence ID" value="KAK2151469.1"/>
    <property type="molecule type" value="Genomic_DNA"/>
</dbReference>
<dbReference type="AlphaFoldDB" id="A0AAD9JEJ9"/>
<accession>A0AAD9JEJ9</accession>
<comment type="caution">
    <text evidence="2">The sequence shown here is derived from an EMBL/GenBank/DDBJ whole genome shotgun (WGS) entry which is preliminary data.</text>
</comment>